<comment type="caution">
    <text evidence="7">The sequence shown here is derived from an EMBL/GenBank/DDBJ whole genome shotgun (WGS) entry which is preliminary data.</text>
</comment>
<dbReference type="AlphaFoldDB" id="A0A8J7PP56"/>
<dbReference type="Gene3D" id="3.50.50.60">
    <property type="entry name" value="FAD/NAD(P)-binding domain"/>
    <property type="match status" value="2"/>
</dbReference>
<dbReference type="SUPFAM" id="SSF51905">
    <property type="entry name" value="FAD/NAD(P)-binding domain"/>
    <property type="match status" value="1"/>
</dbReference>
<evidence type="ECO:0000259" key="6">
    <source>
        <dbReference type="Pfam" id="PF05199"/>
    </source>
</evidence>
<dbReference type="Pfam" id="PF13450">
    <property type="entry name" value="NAD_binding_8"/>
    <property type="match status" value="1"/>
</dbReference>
<dbReference type="Pfam" id="PF00732">
    <property type="entry name" value="GMC_oxred_N"/>
    <property type="match status" value="1"/>
</dbReference>
<name>A0A8J7PP56_9BACT</name>
<evidence type="ECO:0000313" key="8">
    <source>
        <dbReference type="Proteomes" id="UP000664277"/>
    </source>
</evidence>
<accession>A0A8J7PP56</accession>
<dbReference type="InterPro" id="IPR000172">
    <property type="entry name" value="GMC_OxRdtase_N"/>
</dbReference>
<reference evidence="7" key="1">
    <citation type="submission" date="2021-02" db="EMBL/GenBank/DDBJ databases">
        <title>Genome-Resolved Metagenomics of a Microbial Community Performing Photosynthetic Biological Nutrient Removal.</title>
        <authorList>
            <person name="Mcdaniel E.A."/>
        </authorList>
    </citation>
    <scope>NUCLEOTIDE SEQUENCE</scope>
    <source>
        <strain evidence="7">UWPOB_OBS1</strain>
    </source>
</reference>
<dbReference type="PRINTS" id="PR00420">
    <property type="entry name" value="RNGMNOXGNASE"/>
</dbReference>
<dbReference type="Proteomes" id="UP000664277">
    <property type="component" value="Unassembled WGS sequence"/>
</dbReference>
<evidence type="ECO:0000256" key="1">
    <source>
        <dbReference type="ARBA" id="ARBA00010790"/>
    </source>
</evidence>
<dbReference type="GO" id="GO:0016614">
    <property type="term" value="F:oxidoreductase activity, acting on CH-OH group of donors"/>
    <property type="evidence" value="ECO:0007669"/>
    <property type="project" value="InterPro"/>
</dbReference>
<dbReference type="InterPro" id="IPR007867">
    <property type="entry name" value="GMC_OxRtase_C"/>
</dbReference>
<dbReference type="PANTHER" id="PTHR46056">
    <property type="entry name" value="LONG-CHAIN-ALCOHOL OXIDASE"/>
    <property type="match status" value="1"/>
</dbReference>
<dbReference type="PANTHER" id="PTHR46056:SF12">
    <property type="entry name" value="LONG-CHAIN-ALCOHOL OXIDASE"/>
    <property type="match status" value="1"/>
</dbReference>
<dbReference type="GO" id="GO:0050660">
    <property type="term" value="F:flavin adenine dinucleotide binding"/>
    <property type="evidence" value="ECO:0007669"/>
    <property type="project" value="InterPro"/>
</dbReference>
<evidence type="ECO:0000256" key="3">
    <source>
        <dbReference type="ARBA" id="ARBA00022827"/>
    </source>
</evidence>
<feature type="domain" description="Glucose-methanol-choline oxidoreductase C-terminal" evidence="6">
    <location>
        <begin position="359"/>
        <end position="479"/>
    </location>
</feature>
<proteinExistence type="inferred from homology"/>
<dbReference type="InterPro" id="IPR036188">
    <property type="entry name" value="FAD/NAD-bd_sf"/>
</dbReference>
<evidence type="ECO:0000256" key="4">
    <source>
        <dbReference type="ARBA" id="ARBA00023002"/>
    </source>
</evidence>
<keyword evidence="4" id="KW-0560">Oxidoreductase</keyword>
<protein>
    <submittedName>
        <fullName evidence="7">GMC family oxidoreductase</fullName>
    </submittedName>
</protein>
<feature type="domain" description="Glucose-methanol-choline oxidoreductase N-terminal" evidence="5">
    <location>
        <begin position="59"/>
        <end position="270"/>
    </location>
</feature>
<keyword evidence="3" id="KW-0274">FAD</keyword>
<comment type="similarity">
    <text evidence="1">Belongs to the GMC oxidoreductase family.</text>
</comment>
<organism evidence="7 8">
    <name type="scientific">Candidatus Obscuribacter phosphatis</name>
    <dbReference type="NCBI Taxonomy" id="1906157"/>
    <lineage>
        <taxon>Bacteria</taxon>
        <taxon>Bacillati</taxon>
        <taxon>Candidatus Melainabacteria</taxon>
        <taxon>Candidatus Obscuribacterales</taxon>
        <taxon>Candidatus Obscuribacteraceae</taxon>
        <taxon>Candidatus Obscuribacter</taxon>
    </lineage>
</organism>
<evidence type="ECO:0000256" key="2">
    <source>
        <dbReference type="ARBA" id="ARBA00022630"/>
    </source>
</evidence>
<sequence length="495" mass="53978">MSDIQEKRREQVLVIGSGAGGATVAYTLAEHGYEVLVLEEGQRHTLDSYGQPPTKAMNLLYRNRGMMPIMGSVPIGYVEGRCLGGSTEINSGFWHRLPPEFLLRWQARFGLHDFSLESLEEHFDWAEAKLLVQGRNGEWPKSTQVFHRGIEAMRWSSQEVKRAASGCVNTNACATGCPKGAKQGVSVSLIPQAEAKGARFLTGAKVKLILKSGGKATGVLADVVGADGSASLVRIDADHIFVCAGPTQTPALLRKSGIREHIGDTFQIHPMLKVTALFDEEINAQNSVMPLLQVKEFWPDISMGGSFFSVGHLSVNLADNWLETSKSIRQYRNMASYYVGVRGTGHGTVRPSLSSDGEAKLKYELSDVDIRHLSQGLARLSTLLLRAGAKEVYPCVFGLPKINAELEAVRWLDESLPRSALSLTTVHGFSTCPIGERPERCAADSFGKVHGFKNLYLADASMLPDSPGINPQGTIMAIARRNALNFVENRQAKGE</sequence>
<keyword evidence="2" id="KW-0285">Flavoprotein</keyword>
<dbReference type="Pfam" id="PF05199">
    <property type="entry name" value="GMC_oxred_C"/>
    <property type="match status" value="1"/>
</dbReference>
<evidence type="ECO:0000259" key="5">
    <source>
        <dbReference type="Pfam" id="PF00732"/>
    </source>
</evidence>
<gene>
    <name evidence="7" type="ORF">J0M35_19360</name>
</gene>
<dbReference type="EMBL" id="JAFLCK010000042">
    <property type="protein sequence ID" value="MBN8662535.1"/>
    <property type="molecule type" value="Genomic_DNA"/>
</dbReference>
<evidence type="ECO:0000313" key="7">
    <source>
        <dbReference type="EMBL" id="MBN8662535.1"/>
    </source>
</evidence>